<protein>
    <submittedName>
        <fullName evidence="1">Uncharacterized protein</fullName>
    </submittedName>
</protein>
<sequence length="465" mass="53999">MGQTHNKQKAAQRIDARMVQNILLVWLDEKIDKTNTDCLNIITHLRQVISNVNTFTDSDSCVQFLGKIQYDKVFMIVSHSLGEQIASRVCDMSQVDFIFIFSDNVPNDQEWIQDSAKIKGVYTDIKLLCYSLEQSLNYCGQNGIGFGVLRDDDVSKNLDRLDPMFIVMWIIKDILSDIEFRPQSLVEFTQYCQETLEKENKHELNNCFIFQQDYAGRTPLWWYTWDSFLCPMLNRALCLSQIGIIMKMGFFIRDLYQQINEMHRKQFCGTNGDQLFTVYRGQGMSKGDFQKVWNMKRGLIVVKNFLLTSPTEETAMKYVERVLLDSDKVGVIFIIKVKPSRSTGPFASINGLEADGNETDNVIFAMNTPFRIRNIKPVGRNTCLFRLKLELADENDDTLQVLTKRIREESFPDLQGWKRLGAALLKLKRPKDAEQVYKILLQQETEECNNAWLYNRLGWCKYEQA</sequence>
<evidence type="ECO:0000313" key="2">
    <source>
        <dbReference type="Proteomes" id="UP000663828"/>
    </source>
</evidence>
<dbReference type="AlphaFoldDB" id="A0A816FLG0"/>
<organism evidence="1 2">
    <name type="scientific">Adineta ricciae</name>
    <name type="common">Rotifer</name>
    <dbReference type="NCBI Taxonomy" id="249248"/>
    <lineage>
        <taxon>Eukaryota</taxon>
        <taxon>Metazoa</taxon>
        <taxon>Spiralia</taxon>
        <taxon>Gnathifera</taxon>
        <taxon>Rotifera</taxon>
        <taxon>Eurotatoria</taxon>
        <taxon>Bdelloidea</taxon>
        <taxon>Adinetida</taxon>
        <taxon>Adinetidae</taxon>
        <taxon>Adineta</taxon>
    </lineage>
</organism>
<keyword evidence="2" id="KW-1185">Reference proteome</keyword>
<dbReference type="Proteomes" id="UP000663828">
    <property type="component" value="Unassembled WGS sequence"/>
</dbReference>
<accession>A0A816FLG0</accession>
<comment type="caution">
    <text evidence="1">The sequence shown here is derived from an EMBL/GenBank/DDBJ whole genome shotgun (WGS) entry which is preliminary data.</text>
</comment>
<gene>
    <name evidence="1" type="ORF">XAT740_LOCUS57222</name>
</gene>
<name>A0A816FLG0_ADIRI</name>
<reference evidence="1" key="1">
    <citation type="submission" date="2021-02" db="EMBL/GenBank/DDBJ databases">
        <authorList>
            <person name="Nowell W R."/>
        </authorList>
    </citation>
    <scope>NUCLEOTIDE SEQUENCE</scope>
</reference>
<dbReference type="Gene3D" id="3.90.176.10">
    <property type="entry name" value="Toxin ADP-ribosyltransferase, Chain A, domain 1"/>
    <property type="match status" value="1"/>
</dbReference>
<dbReference type="SUPFAM" id="SSF56399">
    <property type="entry name" value="ADP-ribosylation"/>
    <property type="match status" value="1"/>
</dbReference>
<dbReference type="EMBL" id="CAJNOR010011663">
    <property type="protein sequence ID" value="CAF1662875.1"/>
    <property type="molecule type" value="Genomic_DNA"/>
</dbReference>
<feature type="non-terminal residue" evidence="1">
    <location>
        <position position="465"/>
    </location>
</feature>
<proteinExistence type="predicted"/>
<evidence type="ECO:0000313" key="1">
    <source>
        <dbReference type="EMBL" id="CAF1662875.1"/>
    </source>
</evidence>